<dbReference type="PANTHER" id="PTHR33194">
    <property type="entry name" value="ZINC KNUCKLE DOMAINCONTAINING PROTEIN"/>
    <property type="match status" value="1"/>
</dbReference>
<reference evidence="3" key="1">
    <citation type="submission" date="2021-02" db="EMBL/GenBank/DDBJ databases">
        <authorList>
            <person name="Nowell W R."/>
        </authorList>
    </citation>
    <scope>NUCLEOTIDE SEQUENCE</scope>
</reference>
<dbReference type="InterPro" id="IPR056924">
    <property type="entry name" value="SH3_Tf2-1"/>
</dbReference>
<dbReference type="SUPFAM" id="SSF50630">
    <property type="entry name" value="Acid proteases"/>
    <property type="match status" value="1"/>
</dbReference>
<dbReference type="Gene3D" id="2.40.70.10">
    <property type="entry name" value="Acid Proteases"/>
    <property type="match status" value="1"/>
</dbReference>
<proteinExistence type="predicted"/>
<evidence type="ECO:0000313" key="4">
    <source>
        <dbReference type="Proteomes" id="UP000663824"/>
    </source>
</evidence>
<accession>A0A816TSN8</accession>
<evidence type="ECO:0000313" key="3">
    <source>
        <dbReference type="EMBL" id="CAF2099088.1"/>
    </source>
</evidence>
<evidence type="ECO:0000259" key="1">
    <source>
        <dbReference type="Pfam" id="PF17921"/>
    </source>
</evidence>
<sequence length="665" mass="78376">LDINGEDINLKKFFFELASHYNLRSHYSPTATLPVQTTDNQQAKLIMGDAINRAFDSIKSFHGTSQDNSRDWCDRAEIIFGAFNVNDADRLSRIGIKLEDAAFDWYRDNQRPYGTWMVFRQTFERAFPAPERTQNPHLVAEQINQRKQGSDESVHDYYYALDKLCREYDPQMSAIDKTIKLVGGLREELKGKLLPLNVQTPEQFMTQAKNYESSEKVMTHHRKQNGFMQLPEPTYKFESNDYSMVAASQPREQLNPSYYQQPYRTHSEKFNYPFNRPVENHQQQTRNVTFSYEQQCGQPSKYYEQENVNDNQRRNFQKCFRSTDGTVSVNKQNPSTPLIVRLKVNNTFIDAMIDTGSAYSIIHINTLRKLIRQPHIIYQKKIHRTANNTELRTIGLVKLKINIRNIPTFILAEVAIDLCTGLVLGNDWIRKQSSIIGAITTRRIKYRQQQREPIPVTTTTTRPDQRSNLFKPTDRISVFTNEQLKFYQQRNNSIKKIIENIYKTPFRNQYCINNGILCRNVKRINRIIAVPVIPREKMYDVLLAYHDSSLKGEHLGNNQIYYKIRNSYYWPRMYEDIIEFVKSCSTCTIDRYSRRNYGDYRTNEIYLMGDFVYVKRLGLNHKLSSKYNGPYQIIQQLNESIYRLQNPNELNEIFNVHTSRLRRCY</sequence>
<comment type="caution">
    <text evidence="3">The sequence shown here is derived from an EMBL/GenBank/DDBJ whole genome shotgun (WGS) entry which is preliminary data.</text>
</comment>
<dbReference type="InterPro" id="IPR041588">
    <property type="entry name" value="Integrase_H2C2"/>
</dbReference>
<dbReference type="CDD" id="cd00303">
    <property type="entry name" value="retropepsin_like"/>
    <property type="match status" value="1"/>
</dbReference>
<dbReference type="EMBL" id="CAJNRE010011169">
    <property type="protein sequence ID" value="CAF2099088.1"/>
    <property type="molecule type" value="Genomic_DNA"/>
</dbReference>
<feature type="domain" description="Integrase zinc-binding" evidence="1">
    <location>
        <begin position="533"/>
        <end position="588"/>
    </location>
</feature>
<dbReference type="FunFam" id="1.10.340.70:FF:000001">
    <property type="entry name" value="Retrovirus-related Pol polyprotein from transposon gypsy-like Protein"/>
    <property type="match status" value="1"/>
</dbReference>
<dbReference type="InterPro" id="IPR021109">
    <property type="entry name" value="Peptidase_aspartic_dom_sf"/>
</dbReference>
<gene>
    <name evidence="3" type="ORF">MBJ925_LOCUS21930</name>
</gene>
<evidence type="ECO:0000259" key="2">
    <source>
        <dbReference type="Pfam" id="PF24626"/>
    </source>
</evidence>
<feature type="non-terminal residue" evidence="3">
    <location>
        <position position="1"/>
    </location>
</feature>
<dbReference type="Proteomes" id="UP000663824">
    <property type="component" value="Unassembled WGS sequence"/>
</dbReference>
<evidence type="ECO:0008006" key="5">
    <source>
        <dbReference type="Google" id="ProtNLM"/>
    </source>
</evidence>
<dbReference type="Pfam" id="PF24626">
    <property type="entry name" value="SH3_Tf2-1"/>
    <property type="match status" value="1"/>
</dbReference>
<feature type="domain" description="Tf2-1-like SH3-like" evidence="2">
    <location>
        <begin position="610"/>
        <end position="664"/>
    </location>
</feature>
<name>A0A816TSN8_9BILA</name>
<dbReference type="Gene3D" id="1.10.340.70">
    <property type="match status" value="1"/>
</dbReference>
<protein>
    <recommendedName>
        <fullName evidence="5">Polyprotein</fullName>
    </recommendedName>
</protein>
<dbReference type="Pfam" id="PF17921">
    <property type="entry name" value="Integrase_H2C2"/>
    <property type="match status" value="1"/>
</dbReference>
<organism evidence="3 4">
    <name type="scientific">Rotaria magnacalcarata</name>
    <dbReference type="NCBI Taxonomy" id="392030"/>
    <lineage>
        <taxon>Eukaryota</taxon>
        <taxon>Metazoa</taxon>
        <taxon>Spiralia</taxon>
        <taxon>Gnathifera</taxon>
        <taxon>Rotifera</taxon>
        <taxon>Eurotatoria</taxon>
        <taxon>Bdelloidea</taxon>
        <taxon>Philodinida</taxon>
        <taxon>Philodinidae</taxon>
        <taxon>Rotaria</taxon>
    </lineage>
</organism>
<dbReference type="AlphaFoldDB" id="A0A816TSN8"/>
<dbReference type="PANTHER" id="PTHR33194:SF4">
    <property type="entry name" value="CCHC-TYPE DOMAIN-CONTAINING PROTEIN"/>
    <property type="match status" value="1"/>
</dbReference>